<evidence type="ECO:0000256" key="1">
    <source>
        <dbReference type="SAM" id="SignalP"/>
    </source>
</evidence>
<dbReference type="InterPro" id="IPR010239">
    <property type="entry name" value="CHP02001"/>
</dbReference>
<feature type="chain" id="PRO_5021795513" description="Lipoprotein" evidence="1">
    <location>
        <begin position="30"/>
        <end position="273"/>
    </location>
</feature>
<dbReference type="OrthoDB" id="9793561at2"/>
<gene>
    <name evidence="2" type="ORF">RSO01_13970</name>
</gene>
<dbReference type="Pfam" id="PF09694">
    <property type="entry name" value="Gcw_chp"/>
    <property type="match status" value="1"/>
</dbReference>
<dbReference type="AlphaFoldDB" id="A0A512N6G4"/>
<proteinExistence type="predicted"/>
<organism evidence="2 3">
    <name type="scientific">Reyranella soli</name>
    <dbReference type="NCBI Taxonomy" id="1230389"/>
    <lineage>
        <taxon>Bacteria</taxon>
        <taxon>Pseudomonadati</taxon>
        <taxon>Pseudomonadota</taxon>
        <taxon>Alphaproteobacteria</taxon>
        <taxon>Hyphomicrobiales</taxon>
        <taxon>Reyranellaceae</taxon>
        <taxon>Reyranella</taxon>
    </lineage>
</organism>
<accession>A0A512N6G4</accession>
<dbReference type="RefSeq" id="WP_147147593.1">
    <property type="nucleotide sequence ID" value="NZ_BKAJ01000027.1"/>
</dbReference>
<reference evidence="2 3" key="1">
    <citation type="submission" date="2019-07" db="EMBL/GenBank/DDBJ databases">
        <title>Whole genome shotgun sequence of Reyranella soli NBRC 108950.</title>
        <authorList>
            <person name="Hosoyama A."/>
            <person name="Uohara A."/>
            <person name="Ohji S."/>
            <person name="Ichikawa N."/>
        </authorList>
    </citation>
    <scope>NUCLEOTIDE SEQUENCE [LARGE SCALE GENOMIC DNA]</scope>
    <source>
        <strain evidence="2 3">NBRC 108950</strain>
    </source>
</reference>
<dbReference type="EMBL" id="BKAJ01000027">
    <property type="protein sequence ID" value="GEP54231.1"/>
    <property type="molecule type" value="Genomic_DNA"/>
</dbReference>
<comment type="caution">
    <text evidence="2">The sequence shown here is derived from an EMBL/GenBank/DDBJ whole genome shotgun (WGS) entry which is preliminary data.</text>
</comment>
<name>A0A512N6G4_9HYPH</name>
<protein>
    <recommendedName>
        <fullName evidence="4">Lipoprotein</fullName>
    </recommendedName>
</protein>
<keyword evidence="1" id="KW-0732">Signal</keyword>
<evidence type="ECO:0000313" key="3">
    <source>
        <dbReference type="Proteomes" id="UP000321058"/>
    </source>
</evidence>
<dbReference type="Proteomes" id="UP000321058">
    <property type="component" value="Unassembled WGS sequence"/>
</dbReference>
<feature type="signal peptide" evidence="1">
    <location>
        <begin position="1"/>
        <end position="29"/>
    </location>
</feature>
<dbReference type="NCBIfam" id="TIGR02001">
    <property type="entry name" value="gcw_chp"/>
    <property type="match status" value="1"/>
</dbReference>
<sequence length="273" mass="29877">MPCPALRSTAPCLFGLVLSLLCLVCGAEAALADTDERWPAPFGGFFNAAFTFATDYSFAGISQTKNAPAYQMSLDYRSKDFGFDIPVWFYASGWGSNIDFPSTGQGIEVDVAAGFKARAFNRKLSLDLGYVRYTFIGPPADLGYNYGDINLNIGYDFGFASLAGRVRFSPSSFADSGQSWNKRALLTVPLPFLSFNENITFKTYGSLGNLSVDRFAAYGLPSYDYWYWQIGLVTSVYGLDVMVAYTDTSIDPAGCAYTSYCSGRVFMSVTKAF</sequence>
<evidence type="ECO:0008006" key="4">
    <source>
        <dbReference type="Google" id="ProtNLM"/>
    </source>
</evidence>
<keyword evidence="3" id="KW-1185">Reference proteome</keyword>
<evidence type="ECO:0000313" key="2">
    <source>
        <dbReference type="EMBL" id="GEP54231.1"/>
    </source>
</evidence>